<dbReference type="GO" id="GO:0005460">
    <property type="term" value="F:UDP-glucose transmembrane transporter activity"/>
    <property type="evidence" value="ECO:0007669"/>
    <property type="project" value="TreeGrafter"/>
</dbReference>
<evidence type="ECO:0000256" key="8">
    <source>
        <dbReference type="ARBA" id="ARBA00023136"/>
    </source>
</evidence>
<keyword evidence="13" id="KW-1185">Reference proteome</keyword>
<protein>
    <recommendedName>
        <fullName evidence="9">UDP-galactose transporter homolog 1</fullName>
    </recommendedName>
</protein>
<sequence>MARSKQATPIRRQTSTSSEYFSKQDRDRTTPQGSQLEMAGAAVPNGILDGDKINGALREKGTAAEREVEEMTTTGTGKSAGNTDTAVKGRKKKKEAGLATLVIDVAGIYVSFLTWAYLQEKLTTTTYTSTSTSLDGDGSSTITEKFKFPVFLLTIQSLFAGLAGQLFIYATTPRGQTAPSMIPRKEMVGPLVLVAFTNALAAPFGYAALAHIDYITYILAKSCKLLPVMFLHITLFRKRYPLYKYLVVAAVTAGVAVFTLHSGSKKLNKPSTHSGQTAWGLLLLGVNLLFDGLTNSTQDYIFTTFQPYTGPQMMAANNLLGSLITGGYLLLSPWLVHTPLGEWFGMDVTGNAGELESALAFLARHPTVWRDVLGFALCGCIGQVFIFHTLSTFSSVLLVTVTVTRKMCTMILSVVAFGHRLSNMQWLGVGLVFGGIGVEAGIARREKMAKEAAKLQAATAKNNKEKGEKKKEL</sequence>
<feature type="transmembrane region" description="Helical" evidence="11">
    <location>
        <begin position="215"/>
        <end position="235"/>
    </location>
</feature>
<dbReference type="InterPro" id="IPR013657">
    <property type="entry name" value="SCL35B1-4/HUT1"/>
</dbReference>
<accession>A0AAN6S956</accession>
<dbReference type="Proteomes" id="UP001303473">
    <property type="component" value="Unassembled WGS sequence"/>
</dbReference>
<keyword evidence="8 11" id="KW-0472">Membrane</keyword>
<evidence type="ECO:0000256" key="3">
    <source>
        <dbReference type="ARBA" id="ARBA00022448"/>
    </source>
</evidence>
<evidence type="ECO:0000256" key="4">
    <source>
        <dbReference type="ARBA" id="ARBA00022597"/>
    </source>
</evidence>
<feature type="transmembrane region" description="Helical" evidence="11">
    <location>
        <begin position="315"/>
        <end position="336"/>
    </location>
</feature>
<keyword evidence="7 11" id="KW-1133">Transmembrane helix</keyword>
<comment type="caution">
    <text evidence="12">The sequence shown here is derived from an EMBL/GenBank/DDBJ whole genome shotgun (WGS) entry which is preliminary data.</text>
</comment>
<proteinExistence type="inferred from homology"/>
<dbReference type="GO" id="GO:0000139">
    <property type="term" value="C:Golgi membrane"/>
    <property type="evidence" value="ECO:0007669"/>
    <property type="project" value="TreeGrafter"/>
</dbReference>
<evidence type="ECO:0000256" key="11">
    <source>
        <dbReference type="SAM" id="Phobius"/>
    </source>
</evidence>
<evidence type="ECO:0000313" key="12">
    <source>
        <dbReference type="EMBL" id="KAK3944658.1"/>
    </source>
</evidence>
<feature type="transmembrane region" description="Helical" evidence="11">
    <location>
        <begin position="242"/>
        <end position="264"/>
    </location>
</feature>
<evidence type="ECO:0000256" key="10">
    <source>
        <dbReference type="SAM" id="MobiDB-lite"/>
    </source>
</evidence>
<evidence type="ECO:0000256" key="2">
    <source>
        <dbReference type="ARBA" id="ARBA00010694"/>
    </source>
</evidence>
<keyword evidence="5 11" id="KW-0812">Transmembrane</keyword>
<feature type="compositionally biased region" description="Polar residues" evidence="10">
    <location>
        <begin position="1"/>
        <end position="21"/>
    </location>
</feature>
<organism evidence="12 13">
    <name type="scientific">Diplogelasinospora grovesii</name>
    <dbReference type="NCBI Taxonomy" id="303347"/>
    <lineage>
        <taxon>Eukaryota</taxon>
        <taxon>Fungi</taxon>
        <taxon>Dikarya</taxon>
        <taxon>Ascomycota</taxon>
        <taxon>Pezizomycotina</taxon>
        <taxon>Sordariomycetes</taxon>
        <taxon>Sordariomycetidae</taxon>
        <taxon>Sordariales</taxon>
        <taxon>Diplogelasinosporaceae</taxon>
        <taxon>Diplogelasinospora</taxon>
    </lineage>
</organism>
<feature type="compositionally biased region" description="Basic and acidic residues" evidence="10">
    <location>
        <begin position="49"/>
        <end position="66"/>
    </location>
</feature>
<feature type="transmembrane region" description="Helical" evidence="11">
    <location>
        <begin position="276"/>
        <end position="294"/>
    </location>
</feature>
<evidence type="ECO:0000256" key="1">
    <source>
        <dbReference type="ARBA" id="ARBA00004477"/>
    </source>
</evidence>
<dbReference type="Pfam" id="PF08449">
    <property type="entry name" value="UAA"/>
    <property type="match status" value="1"/>
</dbReference>
<feature type="region of interest" description="Disordered" evidence="10">
    <location>
        <begin position="1"/>
        <end position="90"/>
    </location>
</feature>
<feature type="compositionally biased region" description="Polar residues" evidence="10">
    <location>
        <begin position="71"/>
        <end position="85"/>
    </location>
</feature>
<keyword evidence="3" id="KW-0813">Transport</keyword>
<gene>
    <name evidence="12" type="ORF">QBC46DRAFT_445897</name>
</gene>
<feature type="transmembrane region" description="Helical" evidence="11">
    <location>
        <begin position="98"/>
        <end position="118"/>
    </location>
</feature>
<reference evidence="13" key="1">
    <citation type="journal article" date="2023" name="Mol. Phylogenet. Evol.">
        <title>Genome-scale phylogeny and comparative genomics of the fungal order Sordariales.</title>
        <authorList>
            <person name="Hensen N."/>
            <person name="Bonometti L."/>
            <person name="Westerberg I."/>
            <person name="Brannstrom I.O."/>
            <person name="Guillou S."/>
            <person name="Cros-Aarteil S."/>
            <person name="Calhoun S."/>
            <person name="Haridas S."/>
            <person name="Kuo A."/>
            <person name="Mondo S."/>
            <person name="Pangilinan J."/>
            <person name="Riley R."/>
            <person name="LaButti K."/>
            <person name="Andreopoulos B."/>
            <person name="Lipzen A."/>
            <person name="Chen C."/>
            <person name="Yan M."/>
            <person name="Daum C."/>
            <person name="Ng V."/>
            <person name="Clum A."/>
            <person name="Steindorff A."/>
            <person name="Ohm R.A."/>
            <person name="Martin F."/>
            <person name="Silar P."/>
            <person name="Natvig D.O."/>
            <person name="Lalanne C."/>
            <person name="Gautier V."/>
            <person name="Ament-Velasquez S.L."/>
            <person name="Kruys A."/>
            <person name="Hutchinson M.I."/>
            <person name="Powell A.J."/>
            <person name="Barry K."/>
            <person name="Miller A.N."/>
            <person name="Grigoriev I.V."/>
            <person name="Debuchy R."/>
            <person name="Gladieux P."/>
            <person name="Hiltunen Thoren M."/>
            <person name="Johannesson H."/>
        </authorList>
    </citation>
    <scope>NUCLEOTIDE SEQUENCE [LARGE SCALE GENOMIC DNA]</scope>
    <source>
        <strain evidence="13">CBS 340.73</strain>
    </source>
</reference>
<evidence type="ECO:0000256" key="6">
    <source>
        <dbReference type="ARBA" id="ARBA00022824"/>
    </source>
</evidence>
<dbReference type="GO" id="GO:0005459">
    <property type="term" value="F:UDP-galactose transmembrane transporter activity"/>
    <property type="evidence" value="ECO:0007669"/>
    <property type="project" value="TreeGrafter"/>
</dbReference>
<dbReference type="EMBL" id="MU853758">
    <property type="protein sequence ID" value="KAK3944658.1"/>
    <property type="molecule type" value="Genomic_DNA"/>
</dbReference>
<comment type="similarity">
    <text evidence="2">Belongs to the nucleotide-sugar transporter family. SLC35B subfamily.</text>
</comment>
<dbReference type="PANTHER" id="PTHR10778:SF10">
    <property type="entry name" value="SOLUTE CARRIER FAMILY 35 MEMBER B1"/>
    <property type="match status" value="1"/>
</dbReference>
<keyword evidence="4" id="KW-0762">Sugar transport</keyword>
<dbReference type="SUPFAM" id="SSF103481">
    <property type="entry name" value="Multidrug resistance efflux transporter EmrE"/>
    <property type="match status" value="1"/>
</dbReference>
<evidence type="ECO:0000256" key="7">
    <source>
        <dbReference type="ARBA" id="ARBA00022989"/>
    </source>
</evidence>
<keyword evidence="6" id="KW-0256">Endoplasmic reticulum</keyword>
<evidence type="ECO:0000256" key="9">
    <source>
        <dbReference type="ARBA" id="ARBA00041103"/>
    </source>
</evidence>
<dbReference type="GO" id="GO:0005789">
    <property type="term" value="C:endoplasmic reticulum membrane"/>
    <property type="evidence" value="ECO:0007669"/>
    <property type="project" value="UniProtKB-SubCell"/>
</dbReference>
<dbReference type="PANTHER" id="PTHR10778">
    <property type="entry name" value="SOLUTE CARRIER FAMILY 35 MEMBER B"/>
    <property type="match status" value="1"/>
</dbReference>
<name>A0AAN6S956_9PEZI</name>
<feature type="transmembrane region" description="Helical" evidence="11">
    <location>
        <begin position="191"/>
        <end position="209"/>
    </location>
</feature>
<dbReference type="InterPro" id="IPR037185">
    <property type="entry name" value="EmrE-like"/>
</dbReference>
<evidence type="ECO:0000256" key="5">
    <source>
        <dbReference type="ARBA" id="ARBA00022692"/>
    </source>
</evidence>
<dbReference type="AlphaFoldDB" id="A0AAN6S956"/>
<feature type="transmembrane region" description="Helical" evidence="11">
    <location>
        <begin position="148"/>
        <end position="170"/>
    </location>
</feature>
<evidence type="ECO:0000313" key="13">
    <source>
        <dbReference type="Proteomes" id="UP001303473"/>
    </source>
</evidence>
<comment type="subcellular location">
    <subcellularLocation>
        <location evidence="1">Endoplasmic reticulum membrane</location>
        <topology evidence="1">Multi-pass membrane protein</topology>
    </subcellularLocation>
</comment>